<dbReference type="Proteomes" id="UP000029224">
    <property type="component" value="Unassembled WGS sequence"/>
</dbReference>
<evidence type="ECO:0000313" key="2">
    <source>
        <dbReference type="Proteomes" id="UP000029224"/>
    </source>
</evidence>
<evidence type="ECO:0000313" key="1">
    <source>
        <dbReference type="EMBL" id="GAL32699.1"/>
    </source>
</evidence>
<sequence>MMEIDKVRKGMWVESQHGVGQVLVIDKTSNSVLVEPLGSDVQWALDADEIQEDQQLHNGCEQYY</sequence>
<accession>A0A090T1U1</accession>
<comment type="caution">
    <text evidence="1">The sequence shown here is derived from an EMBL/GenBank/DDBJ whole genome shotgun (WGS) entry which is preliminary data.</text>
</comment>
<dbReference type="AlphaFoldDB" id="A0A090T1U1"/>
<gene>
    <name evidence="1" type="ORF">JCM19240_6131</name>
</gene>
<reference evidence="1 2" key="1">
    <citation type="submission" date="2014-09" db="EMBL/GenBank/DDBJ databases">
        <title>Vibrio maritimus JCM 19240. (C210) whole genome shotgun sequence.</title>
        <authorList>
            <person name="Sawabe T."/>
            <person name="Meirelles P."/>
            <person name="Nakanishi M."/>
            <person name="Sayaka M."/>
            <person name="Hattori M."/>
            <person name="Ohkuma M."/>
        </authorList>
    </citation>
    <scope>NUCLEOTIDE SEQUENCE [LARGE SCALE GENOMIC DNA]</scope>
    <source>
        <strain evidence="1 2">JCM 19240</strain>
    </source>
</reference>
<keyword evidence="2" id="KW-1185">Reference proteome</keyword>
<reference evidence="1 2" key="2">
    <citation type="submission" date="2014-09" db="EMBL/GenBank/DDBJ databases">
        <authorList>
            <consortium name="NBRP consortium"/>
            <person name="Sawabe T."/>
            <person name="Meirelles P."/>
            <person name="Nakanishi M."/>
            <person name="Sayaka M."/>
            <person name="Hattori M."/>
            <person name="Ohkuma M."/>
        </authorList>
    </citation>
    <scope>NUCLEOTIDE SEQUENCE [LARGE SCALE GENOMIC DNA]</scope>
    <source>
        <strain evidence="1 2">JCM 19240</strain>
    </source>
</reference>
<protein>
    <submittedName>
        <fullName evidence="1">Uncharacterized protein</fullName>
    </submittedName>
</protein>
<name>A0A090T1U1_9VIBR</name>
<dbReference type="EMBL" id="BBMT01000002">
    <property type="protein sequence ID" value="GAL32699.1"/>
    <property type="molecule type" value="Genomic_DNA"/>
</dbReference>
<organism evidence="1 2">
    <name type="scientific">Vibrio maritimus</name>
    <dbReference type="NCBI Taxonomy" id="990268"/>
    <lineage>
        <taxon>Bacteria</taxon>
        <taxon>Pseudomonadati</taxon>
        <taxon>Pseudomonadota</taxon>
        <taxon>Gammaproteobacteria</taxon>
        <taxon>Vibrionales</taxon>
        <taxon>Vibrionaceae</taxon>
        <taxon>Vibrio</taxon>
    </lineage>
</organism>
<proteinExistence type="predicted"/>